<evidence type="ECO:0000256" key="12">
    <source>
        <dbReference type="ARBA" id="ARBA00023198"/>
    </source>
</evidence>
<dbReference type="GO" id="GO:0038023">
    <property type="term" value="F:signaling receptor activity"/>
    <property type="evidence" value="ECO:0007669"/>
    <property type="project" value="TreeGrafter"/>
</dbReference>
<keyword evidence="6" id="KW-0732">Signal</keyword>
<evidence type="ECO:0000256" key="1">
    <source>
        <dbReference type="ARBA" id="ARBA00004167"/>
    </source>
</evidence>
<evidence type="ECO:0000256" key="8">
    <source>
        <dbReference type="ARBA" id="ARBA00022859"/>
    </source>
</evidence>
<evidence type="ECO:0000256" key="6">
    <source>
        <dbReference type="ARBA" id="ARBA00022729"/>
    </source>
</evidence>
<organism evidence="16 17">
    <name type="scientific">Oncorhynchus mykiss</name>
    <name type="common">Rainbow trout</name>
    <name type="synonym">Salmo gairdneri</name>
    <dbReference type="NCBI Taxonomy" id="8022"/>
    <lineage>
        <taxon>Eukaryota</taxon>
        <taxon>Metazoa</taxon>
        <taxon>Chordata</taxon>
        <taxon>Craniata</taxon>
        <taxon>Vertebrata</taxon>
        <taxon>Euteleostomi</taxon>
        <taxon>Actinopterygii</taxon>
        <taxon>Neopterygii</taxon>
        <taxon>Teleostei</taxon>
        <taxon>Protacanthopterygii</taxon>
        <taxon>Salmoniformes</taxon>
        <taxon>Salmonidae</taxon>
        <taxon>Salmoninae</taxon>
        <taxon>Oncorhynchus</taxon>
    </lineage>
</organism>
<reference evidence="16" key="1">
    <citation type="submission" date="2020-07" db="EMBL/GenBank/DDBJ databases">
        <title>A long reads based de novo assembly of the rainbow trout Arlee double haploid line genome.</title>
        <authorList>
            <person name="Gao G."/>
            <person name="Palti Y."/>
        </authorList>
    </citation>
    <scope>NUCLEOTIDE SEQUENCE [LARGE SCALE GENOMIC DNA]</scope>
</reference>
<reference evidence="16" key="3">
    <citation type="submission" date="2025-09" db="UniProtKB">
        <authorList>
            <consortium name="Ensembl"/>
        </authorList>
    </citation>
    <scope>IDENTIFICATION</scope>
</reference>
<evidence type="ECO:0000259" key="15">
    <source>
        <dbReference type="SMART" id="SM00082"/>
    </source>
</evidence>
<dbReference type="AlphaFoldDB" id="A0A8C7VNE8"/>
<evidence type="ECO:0000256" key="11">
    <source>
        <dbReference type="ARBA" id="ARBA00023180"/>
    </source>
</evidence>
<dbReference type="GeneTree" id="ENSGT00940000157572"/>
<dbReference type="SUPFAM" id="SSF52058">
    <property type="entry name" value="L domain-like"/>
    <property type="match status" value="1"/>
</dbReference>
<dbReference type="Pfam" id="PF13855">
    <property type="entry name" value="LRR_8"/>
    <property type="match status" value="2"/>
</dbReference>
<dbReference type="InterPro" id="IPR032675">
    <property type="entry name" value="LRR_dom_sf"/>
</dbReference>
<dbReference type="SMART" id="SM00082">
    <property type="entry name" value="LRRCT"/>
    <property type="match status" value="1"/>
</dbReference>
<keyword evidence="12" id="KW-0395">Inflammatory response</keyword>
<dbReference type="PROSITE" id="PS51450">
    <property type="entry name" value="LRR"/>
    <property type="match status" value="1"/>
</dbReference>
<sequence length="515" mass="56789">MMLFQIRWKRLLSFLICTCGILSYSLLYKKRVQLPTISLLHIQIRNVYCSSDDSFSLVLILPLSFVFFSLSYCFSFTRVLHSWWVAQGRHLLPVPVYGGTRVGRADMQPLDRTHPESLALPSLLLVLLGLLEAASGCPTLCICKSNGTDCTGLALLSLTTVLPLLPQDTRTLRLPHNNLSSLGDRDLSNLSALELLDLSDNHLFSLQPGALSGLSSLQWLNLSGNNLGDCPLPTSLDPSNQTEVTQSNRSCWGLSRELFQGLWTLKGLDLSLNGLVVLPMGLLDELQGLAWLSLAGNKLQSLDRATFQPLGSLLSLQLAGNPWECDCNLRDFKHWMEWMLYRHGQVDAVKCNLPKELRGQDIRSIPIEMFNYCLQLDNQDSVPGYNGPRGGSPPCVGRINGPMNGPQVNQEECVRQRYRPVSVRRAWGTQIVAACVCGVVCVLMVVAATYGCIYASLMAKYQRELKNRGQPLMAGEGGGETDAEDGACMSSPTSPDEPELKESSPIVHGYRITGF</sequence>
<dbReference type="PANTHER" id="PTHR24365:SF541">
    <property type="entry name" value="PROTEIN TOLL-RELATED"/>
    <property type="match status" value="1"/>
</dbReference>
<keyword evidence="7" id="KW-0677">Repeat</keyword>
<evidence type="ECO:0000256" key="2">
    <source>
        <dbReference type="ARBA" id="ARBA00009634"/>
    </source>
</evidence>
<keyword evidence="10 14" id="KW-0472">Membrane</keyword>
<feature type="transmembrane region" description="Helical" evidence="14">
    <location>
        <begin position="55"/>
        <end position="74"/>
    </location>
</feature>
<evidence type="ECO:0000313" key="17">
    <source>
        <dbReference type="Proteomes" id="UP000694395"/>
    </source>
</evidence>
<dbReference type="Ensembl" id="ENSOMYT00000042143.2">
    <property type="protein sequence ID" value="ENSOMYP00000038583.2"/>
    <property type="gene ID" value="ENSOMYG00000017932.2"/>
</dbReference>
<dbReference type="GO" id="GO:0045087">
    <property type="term" value="P:innate immune response"/>
    <property type="evidence" value="ECO:0007669"/>
    <property type="project" value="UniProtKB-KW"/>
</dbReference>
<feature type="transmembrane region" description="Helical" evidence="14">
    <location>
        <begin position="431"/>
        <end position="457"/>
    </location>
</feature>
<dbReference type="GO" id="GO:0006954">
    <property type="term" value="P:inflammatory response"/>
    <property type="evidence" value="ECO:0007669"/>
    <property type="project" value="UniProtKB-KW"/>
</dbReference>
<feature type="region of interest" description="Disordered" evidence="13">
    <location>
        <begin position="471"/>
        <end position="508"/>
    </location>
</feature>
<evidence type="ECO:0000256" key="5">
    <source>
        <dbReference type="ARBA" id="ARBA00022692"/>
    </source>
</evidence>
<dbReference type="InterPro" id="IPR003591">
    <property type="entry name" value="Leu-rich_rpt_typical-subtyp"/>
</dbReference>
<keyword evidence="8" id="KW-0391">Immunity</keyword>
<dbReference type="Proteomes" id="UP000694395">
    <property type="component" value="Chromosome 2"/>
</dbReference>
<dbReference type="InterPro" id="IPR001611">
    <property type="entry name" value="Leu-rich_rpt"/>
</dbReference>
<proteinExistence type="inferred from homology"/>
<comment type="subcellular location">
    <subcellularLocation>
        <location evidence="1">Membrane</location>
        <topology evidence="1">Single-pass membrane protein</topology>
    </subcellularLocation>
</comment>
<keyword evidence="5 14" id="KW-0812">Transmembrane</keyword>
<dbReference type="GO" id="GO:0007165">
    <property type="term" value="P:signal transduction"/>
    <property type="evidence" value="ECO:0007669"/>
    <property type="project" value="TreeGrafter"/>
</dbReference>
<dbReference type="Gene3D" id="3.80.10.10">
    <property type="entry name" value="Ribonuclease Inhibitor"/>
    <property type="match status" value="2"/>
</dbReference>
<evidence type="ECO:0000256" key="7">
    <source>
        <dbReference type="ARBA" id="ARBA00022737"/>
    </source>
</evidence>
<evidence type="ECO:0000256" key="10">
    <source>
        <dbReference type="ARBA" id="ARBA00023136"/>
    </source>
</evidence>
<keyword evidence="9 14" id="KW-1133">Transmembrane helix</keyword>
<dbReference type="GO" id="GO:0005886">
    <property type="term" value="C:plasma membrane"/>
    <property type="evidence" value="ECO:0007669"/>
    <property type="project" value="TreeGrafter"/>
</dbReference>
<name>A0A8C7VNE8_ONCMY</name>
<comment type="similarity">
    <text evidence="2">Belongs to the Toll-like receptor family.</text>
</comment>
<evidence type="ECO:0000256" key="4">
    <source>
        <dbReference type="ARBA" id="ARBA00022614"/>
    </source>
</evidence>
<keyword evidence="4" id="KW-0433">Leucine-rich repeat</keyword>
<dbReference type="InterPro" id="IPR000483">
    <property type="entry name" value="Cys-rich_flank_reg_C"/>
</dbReference>
<evidence type="ECO:0000256" key="14">
    <source>
        <dbReference type="SAM" id="Phobius"/>
    </source>
</evidence>
<accession>A0A8C7VNE8</accession>
<keyword evidence="3" id="KW-0399">Innate immunity</keyword>
<evidence type="ECO:0000256" key="13">
    <source>
        <dbReference type="SAM" id="MobiDB-lite"/>
    </source>
</evidence>
<keyword evidence="11" id="KW-0325">Glycoprotein</keyword>
<keyword evidence="17" id="KW-1185">Reference proteome</keyword>
<reference evidence="16" key="2">
    <citation type="submission" date="2025-08" db="UniProtKB">
        <authorList>
            <consortium name="Ensembl"/>
        </authorList>
    </citation>
    <scope>IDENTIFICATION</scope>
</reference>
<dbReference type="SMART" id="SM00369">
    <property type="entry name" value="LRR_TYP"/>
    <property type="match status" value="3"/>
</dbReference>
<protein>
    <recommendedName>
        <fullName evidence="15">LRRCT domain-containing protein</fullName>
    </recommendedName>
</protein>
<evidence type="ECO:0000313" key="16">
    <source>
        <dbReference type="Ensembl" id="ENSOMYP00000038583.2"/>
    </source>
</evidence>
<feature type="domain" description="LRRCT" evidence="15">
    <location>
        <begin position="321"/>
        <end position="374"/>
    </location>
</feature>
<evidence type="ECO:0000256" key="9">
    <source>
        <dbReference type="ARBA" id="ARBA00022989"/>
    </source>
</evidence>
<evidence type="ECO:0000256" key="3">
    <source>
        <dbReference type="ARBA" id="ARBA00022588"/>
    </source>
</evidence>
<dbReference type="PANTHER" id="PTHR24365">
    <property type="entry name" value="TOLL-LIKE RECEPTOR"/>
    <property type="match status" value="1"/>
</dbReference>